<protein>
    <submittedName>
        <fullName evidence="1">Uncharacterized protein</fullName>
    </submittedName>
</protein>
<dbReference type="AlphaFoldDB" id="A0AA86RW18"/>
<proteinExistence type="predicted"/>
<sequence>MKFPSHYEKFPADTNQSLTLKAVLCLSFFRVVADFHVEVGHKFDAKGNTKLLVLDYTVRKTQVRSL</sequence>
<evidence type="ECO:0000313" key="2">
    <source>
        <dbReference type="Proteomes" id="UP001189624"/>
    </source>
</evidence>
<accession>A0AA86RW18</accession>
<keyword evidence="2" id="KW-1185">Reference proteome</keyword>
<evidence type="ECO:0000313" key="1">
    <source>
        <dbReference type="EMBL" id="CAJ1859977.1"/>
    </source>
</evidence>
<dbReference type="Proteomes" id="UP001189624">
    <property type="component" value="Chromosome 1"/>
</dbReference>
<dbReference type="EMBL" id="OY731398">
    <property type="protein sequence ID" value="CAJ1859977.1"/>
    <property type="molecule type" value="Genomic_DNA"/>
</dbReference>
<name>A0AA86RW18_9FABA</name>
<reference evidence="1" key="1">
    <citation type="submission" date="2023-10" db="EMBL/GenBank/DDBJ databases">
        <authorList>
            <person name="Domelevo Entfellner J.-B."/>
        </authorList>
    </citation>
    <scope>NUCLEOTIDE SEQUENCE</scope>
</reference>
<dbReference type="Gramene" id="rna-AYBTSS11_LOCUS2147">
    <property type="protein sequence ID" value="CAJ1859977.1"/>
    <property type="gene ID" value="gene-AYBTSS11_LOCUS2147"/>
</dbReference>
<gene>
    <name evidence="1" type="ORF">AYBTSS11_LOCUS2147</name>
</gene>
<organism evidence="1 2">
    <name type="scientific">Sphenostylis stenocarpa</name>
    <dbReference type="NCBI Taxonomy" id="92480"/>
    <lineage>
        <taxon>Eukaryota</taxon>
        <taxon>Viridiplantae</taxon>
        <taxon>Streptophyta</taxon>
        <taxon>Embryophyta</taxon>
        <taxon>Tracheophyta</taxon>
        <taxon>Spermatophyta</taxon>
        <taxon>Magnoliopsida</taxon>
        <taxon>eudicotyledons</taxon>
        <taxon>Gunneridae</taxon>
        <taxon>Pentapetalae</taxon>
        <taxon>rosids</taxon>
        <taxon>fabids</taxon>
        <taxon>Fabales</taxon>
        <taxon>Fabaceae</taxon>
        <taxon>Papilionoideae</taxon>
        <taxon>50 kb inversion clade</taxon>
        <taxon>NPAAA clade</taxon>
        <taxon>indigoferoid/millettioid clade</taxon>
        <taxon>Phaseoleae</taxon>
        <taxon>Sphenostylis</taxon>
    </lineage>
</organism>